<dbReference type="Proteomes" id="UP000821865">
    <property type="component" value="Chromosome 6"/>
</dbReference>
<keyword evidence="2" id="KW-1185">Reference proteome</keyword>
<dbReference type="EMBL" id="CM023475">
    <property type="protein sequence ID" value="KAH7946383.1"/>
    <property type="molecule type" value="Genomic_DNA"/>
</dbReference>
<comment type="caution">
    <text evidence="1">The sequence shown here is derived from an EMBL/GenBank/DDBJ whole genome shotgun (WGS) entry which is preliminary data.</text>
</comment>
<protein>
    <submittedName>
        <fullName evidence="1">Uncharacterized protein</fullName>
    </submittedName>
</protein>
<gene>
    <name evidence="1" type="ORF">HPB49_024158</name>
</gene>
<name>A0ACB8CN76_DERSI</name>
<proteinExistence type="predicted"/>
<reference evidence="1" key="1">
    <citation type="submission" date="2020-05" db="EMBL/GenBank/DDBJ databases">
        <title>Large-scale comparative analyses of tick genomes elucidate their genetic diversity and vector capacities.</title>
        <authorList>
            <person name="Jia N."/>
            <person name="Wang J."/>
            <person name="Shi W."/>
            <person name="Du L."/>
            <person name="Sun Y."/>
            <person name="Zhan W."/>
            <person name="Jiang J."/>
            <person name="Wang Q."/>
            <person name="Zhang B."/>
            <person name="Ji P."/>
            <person name="Sakyi L.B."/>
            <person name="Cui X."/>
            <person name="Yuan T."/>
            <person name="Jiang B."/>
            <person name="Yang W."/>
            <person name="Lam T.T.-Y."/>
            <person name="Chang Q."/>
            <person name="Ding S."/>
            <person name="Wang X."/>
            <person name="Zhu J."/>
            <person name="Ruan X."/>
            <person name="Zhao L."/>
            <person name="Wei J."/>
            <person name="Que T."/>
            <person name="Du C."/>
            <person name="Cheng J."/>
            <person name="Dai P."/>
            <person name="Han X."/>
            <person name="Huang E."/>
            <person name="Gao Y."/>
            <person name="Liu J."/>
            <person name="Shao H."/>
            <person name="Ye R."/>
            <person name="Li L."/>
            <person name="Wei W."/>
            <person name="Wang X."/>
            <person name="Wang C."/>
            <person name="Yang T."/>
            <person name="Huo Q."/>
            <person name="Li W."/>
            <person name="Guo W."/>
            <person name="Chen H."/>
            <person name="Zhou L."/>
            <person name="Ni X."/>
            <person name="Tian J."/>
            <person name="Zhou Y."/>
            <person name="Sheng Y."/>
            <person name="Liu T."/>
            <person name="Pan Y."/>
            <person name="Xia L."/>
            <person name="Li J."/>
            <person name="Zhao F."/>
            <person name="Cao W."/>
        </authorList>
    </citation>
    <scope>NUCLEOTIDE SEQUENCE</scope>
    <source>
        <strain evidence="1">Dsil-2018</strain>
    </source>
</reference>
<evidence type="ECO:0000313" key="1">
    <source>
        <dbReference type="EMBL" id="KAH7946383.1"/>
    </source>
</evidence>
<evidence type="ECO:0000313" key="2">
    <source>
        <dbReference type="Proteomes" id="UP000821865"/>
    </source>
</evidence>
<sequence length="80" mass="9146">MVWLNKRYQEYTESVHDLLQYFRDANRLVTADVPHDASLVSEKLAELLASLGFVPRCTLDPNLVFLPGTATVCHERDLSR</sequence>
<organism evidence="1 2">
    <name type="scientific">Dermacentor silvarum</name>
    <name type="common">Tick</name>
    <dbReference type="NCBI Taxonomy" id="543639"/>
    <lineage>
        <taxon>Eukaryota</taxon>
        <taxon>Metazoa</taxon>
        <taxon>Ecdysozoa</taxon>
        <taxon>Arthropoda</taxon>
        <taxon>Chelicerata</taxon>
        <taxon>Arachnida</taxon>
        <taxon>Acari</taxon>
        <taxon>Parasitiformes</taxon>
        <taxon>Ixodida</taxon>
        <taxon>Ixodoidea</taxon>
        <taxon>Ixodidae</taxon>
        <taxon>Rhipicephalinae</taxon>
        <taxon>Dermacentor</taxon>
    </lineage>
</organism>
<accession>A0ACB8CN76</accession>